<dbReference type="PANTHER" id="PTHR33642">
    <property type="entry name" value="COX1/OXI3 INTRON 1 PROTEIN-RELATED"/>
    <property type="match status" value="1"/>
</dbReference>
<dbReference type="Gramene" id="KGN58091">
    <property type="protein sequence ID" value="KGN58091"/>
    <property type="gene ID" value="Csa_3G500160"/>
</dbReference>
<dbReference type="STRING" id="3659.A0A0A0LDE9"/>
<sequence length="116" mass="13535">MELQAVPPSVLHPPMSEKAIRARKKYTRQEEVRAIELRNSSKLVGLNLNFKLRSHKYFQKLGRRRVQDFFESSEDRAEWHRVRSAVFLNVGHLKSLTLNPACSRSGQRLFCKPCKV</sequence>
<keyword evidence="2" id="KW-1185">Reference proteome</keyword>
<dbReference type="AlphaFoldDB" id="A0A0A0LDE9"/>
<proteinExistence type="predicted"/>
<dbReference type="EMBL" id="CM002924">
    <property type="protein sequence ID" value="KGN58091.1"/>
    <property type="molecule type" value="Genomic_DNA"/>
</dbReference>
<reference evidence="1 2" key="4">
    <citation type="journal article" date="2011" name="BMC Genomics">
        <title>RNA-Seq improves annotation of protein-coding genes in the cucumber genome.</title>
        <authorList>
            <person name="Li Z."/>
            <person name="Zhang Z."/>
            <person name="Yan P."/>
            <person name="Huang S."/>
            <person name="Fei Z."/>
            <person name="Lin K."/>
        </authorList>
    </citation>
    <scope>NUCLEOTIDE SEQUENCE [LARGE SCALE GENOMIC DNA]</scope>
    <source>
        <strain evidence="2">cv. 9930</strain>
    </source>
</reference>
<gene>
    <name evidence="1" type="ORF">Csa_3G500160</name>
</gene>
<reference evidence="1 2" key="2">
    <citation type="journal article" date="2009" name="PLoS ONE">
        <title>An integrated genetic and cytogenetic map of the cucumber genome.</title>
        <authorList>
            <person name="Ren Y."/>
            <person name="Zhang Z."/>
            <person name="Liu J."/>
            <person name="Staub J.E."/>
            <person name="Han Y."/>
            <person name="Cheng Z."/>
            <person name="Li X."/>
            <person name="Lu J."/>
            <person name="Miao H."/>
            <person name="Kang H."/>
            <person name="Xie B."/>
            <person name="Gu X."/>
            <person name="Wang X."/>
            <person name="Du Y."/>
            <person name="Jin W."/>
            <person name="Huang S."/>
        </authorList>
    </citation>
    <scope>NUCLEOTIDE SEQUENCE [LARGE SCALE GENOMIC DNA]</scope>
    <source>
        <strain evidence="2">cv. 9930</strain>
    </source>
</reference>
<dbReference type="Proteomes" id="UP000029981">
    <property type="component" value="Chromosome 3"/>
</dbReference>
<accession>A0A0A0LDE9</accession>
<dbReference type="PANTHER" id="PTHR33642:SF4">
    <property type="entry name" value="COX1_OXI3 INTRON 1 PROTEIN-RELATED"/>
    <property type="match status" value="1"/>
</dbReference>
<name>A0A0A0LDE9_CUCSA</name>
<organism evidence="1 2">
    <name type="scientific">Cucumis sativus</name>
    <name type="common">Cucumber</name>
    <dbReference type="NCBI Taxonomy" id="3659"/>
    <lineage>
        <taxon>Eukaryota</taxon>
        <taxon>Viridiplantae</taxon>
        <taxon>Streptophyta</taxon>
        <taxon>Embryophyta</taxon>
        <taxon>Tracheophyta</taxon>
        <taxon>Spermatophyta</taxon>
        <taxon>Magnoliopsida</taxon>
        <taxon>eudicotyledons</taxon>
        <taxon>Gunneridae</taxon>
        <taxon>Pentapetalae</taxon>
        <taxon>rosids</taxon>
        <taxon>fabids</taxon>
        <taxon>Cucurbitales</taxon>
        <taxon>Cucurbitaceae</taxon>
        <taxon>Benincaseae</taxon>
        <taxon>Cucumis</taxon>
    </lineage>
</organism>
<reference evidence="1 2" key="1">
    <citation type="journal article" date="2009" name="Nat. Genet.">
        <title>The genome of the cucumber, Cucumis sativus L.</title>
        <authorList>
            <person name="Huang S."/>
            <person name="Li R."/>
            <person name="Zhang Z."/>
            <person name="Li L."/>
            <person name="Gu X."/>
            <person name="Fan W."/>
            <person name="Lucas W.J."/>
            <person name="Wang X."/>
            <person name="Xie B."/>
            <person name="Ni P."/>
            <person name="Ren Y."/>
            <person name="Zhu H."/>
            <person name="Li J."/>
            <person name="Lin K."/>
            <person name="Jin W."/>
            <person name="Fei Z."/>
            <person name="Li G."/>
            <person name="Staub J."/>
            <person name="Kilian A."/>
            <person name="van der Vossen E.A."/>
            <person name="Wu Y."/>
            <person name="Guo J."/>
            <person name="He J."/>
            <person name="Jia Z."/>
            <person name="Ren Y."/>
            <person name="Tian G."/>
            <person name="Lu Y."/>
            <person name="Ruan J."/>
            <person name="Qian W."/>
            <person name="Wang M."/>
            <person name="Huang Q."/>
            <person name="Li B."/>
            <person name="Xuan Z."/>
            <person name="Cao J."/>
            <person name="Asan"/>
            <person name="Wu Z."/>
            <person name="Zhang J."/>
            <person name="Cai Q."/>
            <person name="Bai Y."/>
            <person name="Zhao B."/>
            <person name="Han Y."/>
            <person name="Li Y."/>
            <person name="Li X."/>
            <person name="Wang S."/>
            <person name="Shi Q."/>
            <person name="Liu S."/>
            <person name="Cho W.K."/>
            <person name="Kim J.Y."/>
            <person name="Xu Y."/>
            <person name="Heller-Uszynska K."/>
            <person name="Miao H."/>
            <person name="Cheng Z."/>
            <person name="Zhang S."/>
            <person name="Wu J."/>
            <person name="Yang Y."/>
            <person name="Kang H."/>
            <person name="Li M."/>
            <person name="Liang H."/>
            <person name="Ren X."/>
            <person name="Shi Z."/>
            <person name="Wen M."/>
            <person name="Jian M."/>
            <person name="Yang H."/>
            <person name="Zhang G."/>
            <person name="Yang Z."/>
            <person name="Chen R."/>
            <person name="Liu S."/>
            <person name="Li J."/>
            <person name="Ma L."/>
            <person name="Liu H."/>
            <person name="Zhou Y."/>
            <person name="Zhao J."/>
            <person name="Fang X."/>
            <person name="Li G."/>
            <person name="Fang L."/>
            <person name="Li Y."/>
            <person name="Liu D."/>
            <person name="Zheng H."/>
            <person name="Zhang Y."/>
            <person name="Qin N."/>
            <person name="Li Z."/>
            <person name="Yang G."/>
            <person name="Yang S."/>
            <person name="Bolund L."/>
            <person name="Kristiansen K."/>
            <person name="Zheng H."/>
            <person name="Li S."/>
            <person name="Zhang X."/>
            <person name="Yang H."/>
            <person name="Wang J."/>
            <person name="Sun R."/>
            <person name="Zhang B."/>
            <person name="Jiang S."/>
            <person name="Wang J."/>
            <person name="Du Y."/>
            <person name="Li S."/>
        </authorList>
    </citation>
    <scope>NUCLEOTIDE SEQUENCE [LARGE SCALE GENOMIC DNA]</scope>
    <source>
        <strain evidence="2">cv. 9930</strain>
    </source>
</reference>
<protein>
    <submittedName>
        <fullName evidence="1">Uncharacterized protein</fullName>
    </submittedName>
</protein>
<evidence type="ECO:0000313" key="2">
    <source>
        <dbReference type="Proteomes" id="UP000029981"/>
    </source>
</evidence>
<reference evidence="1 2" key="3">
    <citation type="journal article" date="2010" name="BMC Genomics">
        <title>Transcriptome sequencing and comparative analysis of cucumber flowers with different sex types.</title>
        <authorList>
            <person name="Guo S."/>
            <person name="Zheng Y."/>
            <person name="Joung J.G."/>
            <person name="Liu S."/>
            <person name="Zhang Z."/>
            <person name="Crasta O.R."/>
            <person name="Sobral B.W."/>
            <person name="Xu Y."/>
            <person name="Huang S."/>
            <person name="Fei Z."/>
        </authorList>
    </citation>
    <scope>NUCLEOTIDE SEQUENCE [LARGE SCALE GENOMIC DNA]</scope>
    <source>
        <strain evidence="2">cv. 9930</strain>
    </source>
</reference>
<evidence type="ECO:0000313" key="1">
    <source>
        <dbReference type="EMBL" id="KGN58091.1"/>
    </source>
</evidence>